<dbReference type="InterPro" id="IPR002933">
    <property type="entry name" value="Peptidase_M20"/>
</dbReference>
<comment type="cofactor">
    <cofactor evidence="2">
        <name>Mn(2+)</name>
        <dbReference type="ChEBI" id="CHEBI:29035"/>
    </cofactor>
    <text evidence="2">The Mn(2+) ion enhances activity.</text>
</comment>
<feature type="domain" description="Peptidase M20 dimerisation" evidence="3">
    <location>
        <begin position="186"/>
        <end position="282"/>
    </location>
</feature>
<sequence>MNIKELAEKNRDYVINLRREFHQIPEPSLEEYETSKRIQEELDKMGIKYKVVAKTGVVAEIGGKQPGKVVALRADIDALQVTECTGVDYASKHPGMMHACGHDGHASMLLGAAKILKEIEGDIKGTVKLYFQPGEEVAQGAKLMLKEEPLKGVADGCFAIHLWADIPVGKISIEEGPRMASADLLKIEIKGKGGHGSLPHQAIDSVVAGSAVVMNLQSIVSREISPLESAVVTIGSFQSGTRFNVISNQATLEGTVRTFSKETCKNIENAIRRIVKSTCEAYRAEGEVFYTYGTTPVINDTTCSEVAEGAVEKLLGREGVAKFEKITGGEDFCYFLDEVPGVLAFVGINNPEKAANYPHHHEKFNMDEDGLVYGMGLYAQFAIDFLNK</sequence>
<dbReference type="Pfam" id="PF01546">
    <property type="entry name" value="Peptidase_M20"/>
    <property type="match status" value="1"/>
</dbReference>
<evidence type="ECO:0000256" key="2">
    <source>
        <dbReference type="PIRSR" id="PIRSR005962-1"/>
    </source>
</evidence>
<dbReference type="FunFam" id="3.30.70.360:FF:000001">
    <property type="entry name" value="N-acetyldiaminopimelate deacetylase"/>
    <property type="match status" value="1"/>
</dbReference>
<evidence type="ECO:0000313" key="4">
    <source>
        <dbReference type="EMBL" id="RHF69864.1"/>
    </source>
</evidence>
<dbReference type="PANTHER" id="PTHR11014:SF63">
    <property type="entry name" value="METALLOPEPTIDASE, PUTATIVE (AFU_ORTHOLOGUE AFUA_6G09600)-RELATED"/>
    <property type="match status" value="1"/>
</dbReference>
<dbReference type="InterPro" id="IPR011650">
    <property type="entry name" value="Peptidase_M20_dimer"/>
</dbReference>
<evidence type="ECO:0000256" key="1">
    <source>
        <dbReference type="ARBA" id="ARBA00022801"/>
    </source>
</evidence>
<dbReference type="Gene3D" id="3.40.630.10">
    <property type="entry name" value="Zn peptidases"/>
    <property type="match status" value="1"/>
</dbReference>
<evidence type="ECO:0000259" key="3">
    <source>
        <dbReference type="Pfam" id="PF07687"/>
    </source>
</evidence>
<dbReference type="PANTHER" id="PTHR11014">
    <property type="entry name" value="PEPTIDASE M20 FAMILY MEMBER"/>
    <property type="match status" value="1"/>
</dbReference>
<dbReference type="Gene3D" id="3.30.70.360">
    <property type="match status" value="1"/>
</dbReference>
<dbReference type="PIRSF" id="PIRSF005962">
    <property type="entry name" value="Pept_M20D_amidohydro"/>
    <property type="match status" value="1"/>
</dbReference>
<dbReference type="RefSeq" id="WP_118234719.1">
    <property type="nucleotide sequence ID" value="NZ_QRHL01000037.1"/>
</dbReference>
<accession>A0A414PMR7</accession>
<proteinExistence type="predicted"/>
<feature type="binding site" evidence="2">
    <location>
        <position position="102"/>
    </location>
    <ligand>
        <name>Mn(2+)</name>
        <dbReference type="ChEBI" id="CHEBI:29035"/>
        <label>2</label>
    </ligand>
</feature>
<dbReference type="InterPro" id="IPR036264">
    <property type="entry name" value="Bact_exopeptidase_dim_dom"/>
</dbReference>
<comment type="caution">
    <text evidence="4">The sequence shown here is derived from an EMBL/GenBank/DDBJ whole genome shotgun (WGS) entry which is preliminary data.</text>
</comment>
<keyword evidence="1 4" id="KW-0378">Hydrolase</keyword>
<dbReference type="NCBIfam" id="TIGR01891">
    <property type="entry name" value="amidohydrolases"/>
    <property type="match status" value="1"/>
</dbReference>
<dbReference type="AlphaFoldDB" id="A0A414PMR7"/>
<dbReference type="GO" id="GO:0019877">
    <property type="term" value="P:diaminopimelate biosynthetic process"/>
    <property type="evidence" value="ECO:0007669"/>
    <property type="project" value="UniProtKB-ARBA"/>
</dbReference>
<organism evidence="4 5">
    <name type="scientific">Fusobacterium mortiferum</name>
    <dbReference type="NCBI Taxonomy" id="850"/>
    <lineage>
        <taxon>Bacteria</taxon>
        <taxon>Fusobacteriati</taxon>
        <taxon>Fusobacteriota</taxon>
        <taxon>Fusobacteriia</taxon>
        <taxon>Fusobacteriales</taxon>
        <taxon>Fusobacteriaceae</taxon>
        <taxon>Fusobacterium</taxon>
    </lineage>
</organism>
<evidence type="ECO:0000313" key="5">
    <source>
        <dbReference type="Proteomes" id="UP000284676"/>
    </source>
</evidence>
<dbReference type="CDD" id="cd08019">
    <property type="entry name" value="M20_Acy1-like"/>
    <property type="match status" value="1"/>
</dbReference>
<dbReference type="GO" id="GO:0046872">
    <property type="term" value="F:metal ion binding"/>
    <property type="evidence" value="ECO:0007669"/>
    <property type="project" value="UniProtKB-KW"/>
</dbReference>
<reference evidence="4 5" key="1">
    <citation type="submission" date="2018-08" db="EMBL/GenBank/DDBJ databases">
        <title>A genome reference for cultivated species of the human gut microbiota.</title>
        <authorList>
            <person name="Zou Y."/>
            <person name="Xue W."/>
            <person name="Luo G."/>
        </authorList>
    </citation>
    <scope>NUCLEOTIDE SEQUENCE [LARGE SCALE GENOMIC DNA]</scope>
    <source>
        <strain evidence="4 5">AM25-1</strain>
    </source>
</reference>
<dbReference type="Proteomes" id="UP000284676">
    <property type="component" value="Unassembled WGS sequence"/>
</dbReference>
<dbReference type="GO" id="GO:0050118">
    <property type="term" value="F:N-acetyldiaminopimelate deacetylase activity"/>
    <property type="evidence" value="ECO:0007669"/>
    <property type="project" value="UniProtKB-ARBA"/>
</dbReference>
<keyword evidence="2" id="KW-0479">Metal-binding</keyword>
<name>A0A414PMR7_FUSMR</name>
<feature type="binding site" evidence="2">
    <location>
        <position position="100"/>
    </location>
    <ligand>
        <name>Mn(2+)</name>
        <dbReference type="ChEBI" id="CHEBI:29035"/>
        <label>2</label>
    </ligand>
</feature>
<dbReference type="SUPFAM" id="SSF55031">
    <property type="entry name" value="Bacterial exopeptidase dimerisation domain"/>
    <property type="match status" value="1"/>
</dbReference>
<dbReference type="EMBL" id="QRHL01000037">
    <property type="protein sequence ID" value="RHF69864.1"/>
    <property type="molecule type" value="Genomic_DNA"/>
</dbReference>
<feature type="binding site" evidence="2">
    <location>
        <position position="136"/>
    </location>
    <ligand>
        <name>Mn(2+)</name>
        <dbReference type="ChEBI" id="CHEBI:29035"/>
        <label>2</label>
    </ligand>
</feature>
<gene>
    <name evidence="4" type="ORF">DW663_12030</name>
</gene>
<feature type="binding site" evidence="2">
    <location>
        <position position="360"/>
    </location>
    <ligand>
        <name>Mn(2+)</name>
        <dbReference type="ChEBI" id="CHEBI:29035"/>
        <label>2</label>
    </ligand>
</feature>
<dbReference type="InterPro" id="IPR017439">
    <property type="entry name" value="Amidohydrolase"/>
</dbReference>
<protein>
    <submittedName>
        <fullName evidence="4">Amidohydrolase</fullName>
    </submittedName>
</protein>
<dbReference type="SUPFAM" id="SSF53187">
    <property type="entry name" value="Zn-dependent exopeptidases"/>
    <property type="match status" value="1"/>
</dbReference>
<dbReference type="Pfam" id="PF07687">
    <property type="entry name" value="M20_dimer"/>
    <property type="match status" value="1"/>
</dbReference>
<feature type="binding site" evidence="2">
    <location>
        <position position="161"/>
    </location>
    <ligand>
        <name>Mn(2+)</name>
        <dbReference type="ChEBI" id="CHEBI:29035"/>
        <label>2</label>
    </ligand>
</feature>
<keyword evidence="2" id="KW-0464">Manganese</keyword>